<dbReference type="Proteomes" id="UP000277864">
    <property type="component" value="Unassembled WGS sequence"/>
</dbReference>
<organism evidence="2 3">
    <name type="scientific">Vagococcus humatus</name>
    <dbReference type="NCBI Taxonomy" id="1889241"/>
    <lineage>
        <taxon>Bacteria</taxon>
        <taxon>Bacillati</taxon>
        <taxon>Bacillota</taxon>
        <taxon>Bacilli</taxon>
        <taxon>Lactobacillales</taxon>
        <taxon>Enterococcaceae</taxon>
        <taxon>Vagococcus</taxon>
    </lineage>
</organism>
<keyword evidence="1" id="KW-0472">Membrane</keyword>
<dbReference type="EMBL" id="PXZH01000001">
    <property type="protein sequence ID" value="RST90008.1"/>
    <property type="molecule type" value="Genomic_DNA"/>
</dbReference>
<name>A0A3R9YFJ3_9ENTE</name>
<protein>
    <submittedName>
        <fullName evidence="2">Uncharacterized protein</fullName>
    </submittedName>
</protein>
<comment type="caution">
    <text evidence="2">The sequence shown here is derived from an EMBL/GenBank/DDBJ whole genome shotgun (WGS) entry which is preliminary data.</text>
</comment>
<evidence type="ECO:0000313" key="3">
    <source>
        <dbReference type="Proteomes" id="UP000277864"/>
    </source>
</evidence>
<keyword evidence="3" id="KW-1185">Reference proteome</keyword>
<evidence type="ECO:0000256" key="1">
    <source>
        <dbReference type="SAM" id="Phobius"/>
    </source>
</evidence>
<dbReference type="RefSeq" id="WP_125942623.1">
    <property type="nucleotide sequence ID" value="NZ_PXZH01000001.1"/>
</dbReference>
<keyword evidence="1" id="KW-1133">Transmembrane helix</keyword>
<dbReference type="AlphaFoldDB" id="A0A3R9YFJ3"/>
<feature type="transmembrane region" description="Helical" evidence="1">
    <location>
        <begin position="59"/>
        <end position="76"/>
    </location>
</feature>
<sequence>MKLVTIHDRMNDNAFQVEDAKEIGGKTVLKKIVGKLANNLGLIWYLVSLNFFIQSFSQKSVLAFTIATTFYILGNMEQQSKKKQKN</sequence>
<proteinExistence type="predicted"/>
<keyword evidence="1" id="KW-0812">Transmembrane</keyword>
<feature type="transmembrane region" description="Helical" evidence="1">
    <location>
        <begin position="36"/>
        <end position="53"/>
    </location>
</feature>
<reference evidence="2 3" key="1">
    <citation type="submission" date="2018-03" db="EMBL/GenBank/DDBJ databases">
        <authorList>
            <person name="Gulvik C.A."/>
        </authorList>
    </citation>
    <scope>NUCLEOTIDE SEQUENCE [LARGE SCALE GENOMIC DNA]</scope>
    <source>
        <strain evidence="2 3">JCM 31581</strain>
    </source>
</reference>
<gene>
    <name evidence="2" type="ORF">C7P63_02710</name>
</gene>
<evidence type="ECO:0000313" key="2">
    <source>
        <dbReference type="EMBL" id="RST90008.1"/>
    </source>
</evidence>
<accession>A0A3R9YFJ3</accession>